<proteinExistence type="inferred from homology"/>
<comment type="function">
    <text evidence="2 7">Catalyzes the epimerization of the C3' and C5'positions of dTDP-6-deoxy-D-xylo-4-hexulose, forming dTDP-6-deoxy-L-lyxo-4-hexulose.</text>
</comment>
<feature type="active site" description="Proton donor" evidence="5">
    <location>
        <position position="188"/>
    </location>
</feature>
<comment type="catalytic activity">
    <reaction evidence="1 7">
        <text>dTDP-4-dehydro-6-deoxy-alpha-D-glucose = dTDP-4-dehydro-beta-L-rhamnose</text>
        <dbReference type="Rhea" id="RHEA:16969"/>
        <dbReference type="ChEBI" id="CHEBI:57649"/>
        <dbReference type="ChEBI" id="CHEBI:62830"/>
        <dbReference type="EC" id="5.1.3.13"/>
    </reaction>
</comment>
<evidence type="ECO:0000256" key="3">
    <source>
        <dbReference type="ARBA" id="ARBA00012098"/>
    </source>
</evidence>
<dbReference type="InterPro" id="IPR011051">
    <property type="entry name" value="RmlC_Cupin_sf"/>
</dbReference>
<comment type="subunit">
    <text evidence="7">Homodimer.</text>
</comment>
<dbReference type="GO" id="GO:0019305">
    <property type="term" value="P:dTDP-rhamnose biosynthetic process"/>
    <property type="evidence" value="ECO:0007669"/>
    <property type="project" value="UniProtKB-UniRule"/>
</dbReference>
<reference evidence="8 9" key="1">
    <citation type="submission" date="2018-03" db="EMBL/GenBank/DDBJ databases">
        <title>Genomic Encyclopedia of Archaeal and Bacterial Type Strains, Phase II (KMG-II): from individual species to whole genera.</title>
        <authorList>
            <person name="Goeker M."/>
        </authorList>
    </citation>
    <scope>NUCLEOTIDE SEQUENCE [LARGE SCALE GENOMIC DNA]</scope>
    <source>
        <strain evidence="8 9">DSM 29328</strain>
    </source>
</reference>
<dbReference type="CDD" id="cd00438">
    <property type="entry name" value="cupin_RmlC"/>
    <property type="match status" value="1"/>
</dbReference>
<dbReference type="Proteomes" id="UP000239480">
    <property type="component" value="Unassembled WGS sequence"/>
</dbReference>
<sequence length="242" mass="26537">MSSLDGSLSLISSLLMDAPSGRGKPVDTPCDLLPLAAVADAARPPDSHIRNVNFMTLDVVSLAIPDVKIITPRKFGDHRGFFSETYNRRAFADAGMDLEFVQDNHSLSADAGTLRGLHFQTPPFAQDKLVRVIRGAIFDVAVDLRVGSPTYGQHISAEITAESWSQILVPIGFAHGFMTTRPDTEVIYKVTNYYAPENDKGLLWNDPALGIDWPLAEAVLSDKDKVQPRLNELDSPFRDSLS</sequence>
<dbReference type="AlphaFoldDB" id="A0A2T0RTK2"/>
<dbReference type="NCBIfam" id="TIGR01221">
    <property type="entry name" value="rmlC"/>
    <property type="match status" value="1"/>
</dbReference>
<dbReference type="PANTHER" id="PTHR21047">
    <property type="entry name" value="DTDP-6-DEOXY-D-GLUCOSE-3,5 EPIMERASE"/>
    <property type="match status" value="1"/>
</dbReference>
<feature type="active site" description="Proton acceptor" evidence="5">
    <location>
        <position position="118"/>
    </location>
</feature>
<dbReference type="GO" id="GO:0000271">
    <property type="term" value="P:polysaccharide biosynthetic process"/>
    <property type="evidence" value="ECO:0007669"/>
    <property type="project" value="TreeGrafter"/>
</dbReference>
<evidence type="ECO:0000256" key="4">
    <source>
        <dbReference type="ARBA" id="ARBA00019595"/>
    </source>
</evidence>
<evidence type="ECO:0000256" key="1">
    <source>
        <dbReference type="ARBA" id="ARBA00001298"/>
    </source>
</evidence>
<dbReference type="PANTHER" id="PTHR21047:SF2">
    <property type="entry name" value="THYMIDINE DIPHOSPHO-4-KETO-RHAMNOSE 3,5-EPIMERASE"/>
    <property type="match status" value="1"/>
</dbReference>
<feature type="site" description="Participates in a stacking interaction with the thymidine ring of dTDP-4-oxo-6-deoxyglucose" evidence="6">
    <location>
        <position position="194"/>
    </location>
</feature>
<dbReference type="GO" id="GO:0005829">
    <property type="term" value="C:cytosol"/>
    <property type="evidence" value="ECO:0007669"/>
    <property type="project" value="TreeGrafter"/>
</dbReference>
<organism evidence="8 9">
    <name type="scientific">Aliiruegeria haliotis</name>
    <dbReference type="NCBI Taxonomy" id="1280846"/>
    <lineage>
        <taxon>Bacteria</taxon>
        <taxon>Pseudomonadati</taxon>
        <taxon>Pseudomonadota</taxon>
        <taxon>Alphaproteobacteria</taxon>
        <taxon>Rhodobacterales</taxon>
        <taxon>Roseobacteraceae</taxon>
        <taxon>Aliiruegeria</taxon>
    </lineage>
</organism>
<dbReference type="EC" id="5.1.3.13" evidence="3 7"/>
<comment type="similarity">
    <text evidence="7">Belongs to the dTDP-4-dehydrorhamnose 3,5-epimerase family.</text>
</comment>
<dbReference type="UniPathway" id="UPA00124"/>
<keyword evidence="9" id="KW-1185">Reference proteome</keyword>
<dbReference type="Pfam" id="PF00908">
    <property type="entry name" value="dTDP_sugar_isom"/>
    <property type="match status" value="1"/>
</dbReference>
<dbReference type="EMBL" id="PVTD01000003">
    <property type="protein sequence ID" value="PRY24440.1"/>
    <property type="molecule type" value="Genomic_DNA"/>
</dbReference>
<accession>A0A2T0RTK2</accession>
<dbReference type="GO" id="GO:0008830">
    <property type="term" value="F:dTDP-4-dehydrorhamnose 3,5-epimerase activity"/>
    <property type="evidence" value="ECO:0007669"/>
    <property type="project" value="UniProtKB-UniRule"/>
</dbReference>
<evidence type="ECO:0000313" key="9">
    <source>
        <dbReference type="Proteomes" id="UP000239480"/>
    </source>
</evidence>
<evidence type="ECO:0000256" key="7">
    <source>
        <dbReference type="RuleBase" id="RU364069"/>
    </source>
</evidence>
<comment type="pathway">
    <text evidence="7">Carbohydrate biosynthesis; dTDP-L-rhamnose biosynthesis.</text>
</comment>
<evidence type="ECO:0000256" key="6">
    <source>
        <dbReference type="PIRSR" id="PIRSR600888-3"/>
    </source>
</evidence>
<comment type="caution">
    <text evidence="8">The sequence shown here is derived from an EMBL/GenBank/DDBJ whole genome shotgun (WGS) entry which is preliminary data.</text>
</comment>
<dbReference type="Gene3D" id="2.60.120.10">
    <property type="entry name" value="Jelly Rolls"/>
    <property type="match status" value="1"/>
</dbReference>
<keyword evidence="7" id="KW-0413">Isomerase</keyword>
<protein>
    <recommendedName>
        <fullName evidence="4 7">dTDP-4-dehydrorhamnose 3,5-epimerase</fullName>
        <ecNumber evidence="3 7">5.1.3.13</ecNumber>
    </recommendedName>
    <alternativeName>
        <fullName evidence="7">Thymidine diphospho-4-keto-rhamnose 3,5-epimerase</fullName>
    </alternativeName>
</protein>
<dbReference type="SUPFAM" id="SSF51182">
    <property type="entry name" value="RmlC-like cupins"/>
    <property type="match status" value="1"/>
</dbReference>
<gene>
    <name evidence="8" type="ORF">CLV78_103306</name>
</gene>
<evidence type="ECO:0000256" key="5">
    <source>
        <dbReference type="PIRSR" id="PIRSR600888-1"/>
    </source>
</evidence>
<evidence type="ECO:0000313" key="8">
    <source>
        <dbReference type="EMBL" id="PRY24440.1"/>
    </source>
</evidence>
<dbReference type="InterPro" id="IPR014710">
    <property type="entry name" value="RmlC-like_jellyroll"/>
</dbReference>
<name>A0A2T0RTK2_9RHOB</name>
<dbReference type="InterPro" id="IPR000888">
    <property type="entry name" value="RmlC-like"/>
</dbReference>
<evidence type="ECO:0000256" key="2">
    <source>
        <dbReference type="ARBA" id="ARBA00001997"/>
    </source>
</evidence>